<dbReference type="PANTHER" id="PTHR23294">
    <property type="entry name" value="ET TRANSLATION PRODUCT-RELATED"/>
    <property type="match status" value="1"/>
</dbReference>
<comment type="similarity">
    <text evidence="2">Belongs to the unc-93 family.</text>
</comment>
<feature type="transmembrane region" description="Helical" evidence="9">
    <location>
        <begin position="76"/>
        <end position="93"/>
    </location>
</feature>
<proteinExistence type="inferred from homology"/>
<evidence type="ECO:0000256" key="5">
    <source>
        <dbReference type="ARBA" id="ARBA00023136"/>
    </source>
</evidence>
<sequence length="419" mass="45591">MDEKLKNIIWLSISAMVMFTGYFTMAGTSETIIRAYNERTGDNVSSFLSFGILSVANAIGCFFVSPVVAMIGRKNTYFIGGLLQTAYIATYISPQPILLYIMSVIGGFGAAFIWVVTGITLGVNSTETTGHRNTCFFWIGLQSGNLFGNFYVFFAWGGADEISKSMQISTIAIAAGISLLGSFLTLMIKEIQSDEDEMKPMEKIKAAFKTGKDIRAQLIIPAAIFGGIEQGFVTNIYPTCVGASKSLGSDSPHFIGISSIIVGVGEVTGAFFQLSHRVQNLRAYLYLVAGGLFFLGNTLIFLFMPNDCTNSSAYENPLVDPTIGIILTCSFLFGITDSIFSMLPEAAIATMFSTGSETTGGMTVWNVNYGLAQTAMFYYTGYVTLYNQLLIQLSMMVLALLAFSKLDLRLLRFSKTPET</sequence>
<feature type="transmembrane region" description="Helical" evidence="9">
    <location>
        <begin position="7"/>
        <end position="27"/>
    </location>
</feature>
<dbReference type="InterPro" id="IPR036259">
    <property type="entry name" value="MFS_trans_sf"/>
</dbReference>
<reference evidence="10 11" key="1">
    <citation type="submission" date="2021-04" db="EMBL/GenBank/DDBJ databases">
        <authorList>
            <person name="Bliznina A."/>
        </authorList>
    </citation>
    <scope>NUCLEOTIDE SEQUENCE [LARGE SCALE GENOMIC DNA]</scope>
</reference>
<evidence type="ECO:0000256" key="6">
    <source>
        <dbReference type="ARBA" id="ARBA00023180"/>
    </source>
</evidence>
<evidence type="ECO:0000256" key="7">
    <source>
        <dbReference type="ARBA" id="ARBA00040302"/>
    </source>
</evidence>
<dbReference type="Gene3D" id="1.20.1250.20">
    <property type="entry name" value="MFS general substrate transporter like domains"/>
    <property type="match status" value="1"/>
</dbReference>
<evidence type="ECO:0000313" key="10">
    <source>
        <dbReference type="EMBL" id="CAG5110050.1"/>
    </source>
</evidence>
<gene>
    <name evidence="10" type="ORF">OKIOD_LOCUS13264</name>
</gene>
<keyword evidence="3 9" id="KW-0812">Transmembrane</keyword>
<dbReference type="SUPFAM" id="SSF103473">
    <property type="entry name" value="MFS general substrate transporter"/>
    <property type="match status" value="1"/>
</dbReference>
<evidence type="ECO:0000256" key="8">
    <source>
        <dbReference type="ARBA" id="ARBA00041910"/>
    </source>
</evidence>
<feature type="transmembrane region" description="Helical" evidence="9">
    <location>
        <begin position="253"/>
        <end position="272"/>
    </location>
</feature>
<feature type="transmembrane region" description="Helical" evidence="9">
    <location>
        <begin position="135"/>
        <end position="156"/>
    </location>
</feature>
<dbReference type="EMBL" id="OU015567">
    <property type="protein sequence ID" value="CAG5110050.1"/>
    <property type="molecule type" value="Genomic_DNA"/>
</dbReference>
<protein>
    <recommendedName>
        <fullName evidence="7">UNC93-like protein MFSD11</fullName>
    </recommendedName>
    <alternativeName>
        <fullName evidence="8">Major facilitator superfamily domain-containing protein 11</fullName>
    </alternativeName>
</protein>
<evidence type="ECO:0000256" key="1">
    <source>
        <dbReference type="ARBA" id="ARBA00004141"/>
    </source>
</evidence>
<evidence type="ECO:0000256" key="4">
    <source>
        <dbReference type="ARBA" id="ARBA00022989"/>
    </source>
</evidence>
<feature type="transmembrane region" description="Helical" evidence="9">
    <location>
        <begin position="214"/>
        <end position="233"/>
    </location>
</feature>
<dbReference type="Pfam" id="PF05978">
    <property type="entry name" value="UNC-93"/>
    <property type="match status" value="1"/>
</dbReference>
<comment type="subcellular location">
    <subcellularLocation>
        <location evidence="1">Membrane</location>
        <topology evidence="1">Multi-pass membrane protein</topology>
    </subcellularLocation>
</comment>
<keyword evidence="11" id="KW-1185">Reference proteome</keyword>
<accession>A0ABN7SX46</accession>
<feature type="transmembrane region" description="Helical" evidence="9">
    <location>
        <begin position="168"/>
        <end position="188"/>
    </location>
</feature>
<evidence type="ECO:0000256" key="3">
    <source>
        <dbReference type="ARBA" id="ARBA00022692"/>
    </source>
</evidence>
<dbReference type="InterPro" id="IPR010291">
    <property type="entry name" value="Ion_channel_UNC-93"/>
</dbReference>
<feature type="transmembrane region" description="Helical" evidence="9">
    <location>
        <begin position="99"/>
        <end position="123"/>
    </location>
</feature>
<dbReference type="InterPro" id="IPR051617">
    <property type="entry name" value="UNC-93-like_regulator"/>
</dbReference>
<evidence type="ECO:0000256" key="2">
    <source>
        <dbReference type="ARBA" id="ARBA00009172"/>
    </source>
</evidence>
<evidence type="ECO:0000313" key="11">
    <source>
        <dbReference type="Proteomes" id="UP001158576"/>
    </source>
</evidence>
<feature type="transmembrane region" description="Helical" evidence="9">
    <location>
        <begin position="47"/>
        <end position="69"/>
    </location>
</feature>
<name>A0ABN7SX46_OIKDI</name>
<keyword evidence="4 9" id="KW-1133">Transmembrane helix</keyword>
<feature type="transmembrane region" description="Helical" evidence="9">
    <location>
        <begin position="363"/>
        <end position="379"/>
    </location>
</feature>
<organism evidence="10 11">
    <name type="scientific">Oikopleura dioica</name>
    <name type="common">Tunicate</name>
    <dbReference type="NCBI Taxonomy" id="34765"/>
    <lineage>
        <taxon>Eukaryota</taxon>
        <taxon>Metazoa</taxon>
        <taxon>Chordata</taxon>
        <taxon>Tunicata</taxon>
        <taxon>Appendicularia</taxon>
        <taxon>Copelata</taxon>
        <taxon>Oikopleuridae</taxon>
        <taxon>Oikopleura</taxon>
    </lineage>
</organism>
<feature type="transmembrane region" description="Helical" evidence="9">
    <location>
        <begin position="323"/>
        <end position="343"/>
    </location>
</feature>
<dbReference type="Proteomes" id="UP001158576">
    <property type="component" value="Chromosome 2"/>
</dbReference>
<dbReference type="PANTHER" id="PTHR23294:SF0">
    <property type="entry name" value="UNC93-LIKE PROTEIN MFSD11"/>
    <property type="match status" value="1"/>
</dbReference>
<feature type="transmembrane region" description="Helical" evidence="9">
    <location>
        <begin position="284"/>
        <end position="303"/>
    </location>
</feature>
<keyword evidence="6" id="KW-0325">Glycoprotein</keyword>
<evidence type="ECO:0000256" key="9">
    <source>
        <dbReference type="SAM" id="Phobius"/>
    </source>
</evidence>
<keyword evidence="5 9" id="KW-0472">Membrane</keyword>